<evidence type="ECO:0000256" key="1">
    <source>
        <dbReference type="SAM" id="MobiDB-lite"/>
    </source>
</evidence>
<evidence type="ECO:0000313" key="3">
    <source>
        <dbReference type="EMBL" id="BDS05333.1"/>
    </source>
</evidence>
<reference evidence="3" key="1">
    <citation type="submission" date="2024-07" db="EMBL/GenBank/DDBJ databases">
        <title>Complete genome sequence of Verrucomicrobiaceae bacterium NT6N.</title>
        <authorList>
            <person name="Huang C."/>
            <person name="Takami H."/>
            <person name="Hamasaki K."/>
        </authorList>
    </citation>
    <scope>NUCLEOTIDE SEQUENCE</scope>
    <source>
        <strain evidence="3">NT6N</strain>
    </source>
</reference>
<organism evidence="3">
    <name type="scientific">Oceaniferula spumae</name>
    <dbReference type="NCBI Taxonomy" id="2979115"/>
    <lineage>
        <taxon>Bacteria</taxon>
        <taxon>Pseudomonadati</taxon>
        <taxon>Verrucomicrobiota</taxon>
        <taxon>Verrucomicrobiia</taxon>
        <taxon>Verrucomicrobiales</taxon>
        <taxon>Verrucomicrobiaceae</taxon>
        <taxon>Oceaniferula</taxon>
    </lineage>
</organism>
<feature type="compositionally biased region" description="Pro residues" evidence="1">
    <location>
        <begin position="407"/>
        <end position="421"/>
    </location>
</feature>
<sequence length="421" mass="46671">MKSRTVIILWAIALVLGIAAYVVKFHGEEDHSTRTKLAPGDRLYENLPVRQVAKVTISQGNSSTHLVKGKDNEWGVAERDDYQVNYELLRNLLGALNDLEVTQGYPASSEHFGRFGLADETSKEDSELGYFGAVRVTMSAEDGTKLAEVLLGKYSGTSRVGGRFVRIDGDDSGVYAVGQTFPGVTAEPKDWLNKDFIKFDQIQSITLTAPDDPSFTGWKLVRPTTQGQFKVADLSDQELMKLTSTNTLRDLFNYAAFQDVISGKKAAELANPDVKLKRKAVISTFDGLTYTLVFWPQKDEPKDKDADPRLPAVQPKYLLTIAVDAEFPKTRNKSADEKPEDAQALDARFKQQQILAREKLALAERLQGRIFQISQSVISPLQKKRADFVTAKNRPSASTPPVQVPAQPAPTHPLQPLPPQR</sequence>
<protein>
    <recommendedName>
        <fullName evidence="2">DUF4340 domain-containing protein</fullName>
    </recommendedName>
</protein>
<dbReference type="InterPro" id="IPR025641">
    <property type="entry name" value="DUF4340"/>
</dbReference>
<proteinExistence type="predicted"/>
<name>A0AAT9FH98_9BACT</name>
<dbReference type="EMBL" id="AP026866">
    <property type="protein sequence ID" value="BDS05333.1"/>
    <property type="molecule type" value="Genomic_DNA"/>
</dbReference>
<evidence type="ECO:0000259" key="2">
    <source>
        <dbReference type="Pfam" id="PF14238"/>
    </source>
</evidence>
<dbReference type="KEGG" id="osu:NT6N_03730"/>
<dbReference type="AlphaFoldDB" id="A0AAT9FH98"/>
<feature type="domain" description="DUF4340" evidence="2">
    <location>
        <begin position="74"/>
        <end position="263"/>
    </location>
</feature>
<accession>A0AAT9FH98</accession>
<gene>
    <name evidence="3" type="ORF">NT6N_03730</name>
</gene>
<dbReference type="Pfam" id="PF14238">
    <property type="entry name" value="DUF4340"/>
    <property type="match status" value="1"/>
</dbReference>
<feature type="region of interest" description="Disordered" evidence="1">
    <location>
        <begin position="388"/>
        <end position="421"/>
    </location>
</feature>